<dbReference type="EMBL" id="SOIJ01000211">
    <property type="protein sequence ID" value="TET92445.1"/>
    <property type="molecule type" value="Genomic_DNA"/>
</dbReference>
<evidence type="ECO:0000313" key="11">
    <source>
        <dbReference type="EMBL" id="TET92445.1"/>
    </source>
</evidence>
<keyword evidence="6 9" id="KW-0812">Transmembrane</keyword>
<keyword evidence="3 9" id="KW-0813">Transport</keyword>
<dbReference type="Proteomes" id="UP000316925">
    <property type="component" value="Unassembled WGS sequence"/>
</dbReference>
<dbReference type="GO" id="GO:0055085">
    <property type="term" value="P:transmembrane transport"/>
    <property type="evidence" value="ECO:0007669"/>
    <property type="project" value="InterPro"/>
</dbReference>
<evidence type="ECO:0000256" key="5">
    <source>
        <dbReference type="ARBA" id="ARBA00022597"/>
    </source>
</evidence>
<evidence type="ECO:0000313" key="12">
    <source>
        <dbReference type="Proteomes" id="UP000316925"/>
    </source>
</evidence>
<dbReference type="GO" id="GO:0005886">
    <property type="term" value="C:plasma membrane"/>
    <property type="evidence" value="ECO:0007669"/>
    <property type="project" value="UniProtKB-SubCell"/>
</dbReference>
<keyword evidence="5" id="KW-0762">Sugar transport</keyword>
<feature type="transmembrane region" description="Helical" evidence="9">
    <location>
        <begin position="121"/>
        <end position="144"/>
    </location>
</feature>
<proteinExistence type="inferred from homology"/>
<feature type="transmembrane region" description="Helical" evidence="9">
    <location>
        <begin position="199"/>
        <end position="224"/>
    </location>
</feature>
<dbReference type="InterPro" id="IPR050901">
    <property type="entry name" value="BP-dep_ABC_trans_perm"/>
</dbReference>
<reference evidence="11 12" key="1">
    <citation type="submission" date="2019-03" db="EMBL/GenBank/DDBJ databases">
        <title>Metabolic potential of uncultured bacteria and archaea associated with petroleum seepage in deep-sea sediments.</title>
        <authorList>
            <person name="Dong X."/>
            <person name="Hubert C."/>
        </authorList>
    </citation>
    <scope>NUCLEOTIDE SEQUENCE [LARGE SCALE GENOMIC DNA]</scope>
    <source>
        <strain evidence="11">E29_bin28</strain>
    </source>
</reference>
<comment type="subcellular location">
    <subcellularLocation>
        <location evidence="1 9">Cell membrane</location>
        <topology evidence="1 9">Multi-pass membrane protein</topology>
    </subcellularLocation>
</comment>
<evidence type="ECO:0000256" key="2">
    <source>
        <dbReference type="ARBA" id="ARBA00009047"/>
    </source>
</evidence>
<dbReference type="PROSITE" id="PS50928">
    <property type="entry name" value="ABC_TM1"/>
    <property type="match status" value="1"/>
</dbReference>
<evidence type="ECO:0000256" key="1">
    <source>
        <dbReference type="ARBA" id="ARBA00004651"/>
    </source>
</evidence>
<evidence type="ECO:0000256" key="7">
    <source>
        <dbReference type="ARBA" id="ARBA00022989"/>
    </source>
</evidence>
<protein>
    <submittedName>
        <fullName evidence="11">Carbohydrate ABC transporter permease</fullName>
    </submittedName>
</protein>
<gene>
    <name evidence="11" type="ORF">E3J33_03755</name>
</gene>
<evidence type="ECO:0000256" key="8">
    <source>
        <dbReference type="ARBA" id="ARBA00023136"/>
    </source>
</evidence>
<dbReference type="InterPro" id="IPR035906">
    <property type="entry name" value="MetI-like_sf"/>
</dbReference>
<comment type="similarity">
    <text evidence="2">Belongs to the binding-protein-dependent transport system permease family. MalFG subfamily.</text>
</comment>
<evidence type="ECO:0000256" key="4">
    <source>
        <dbReference type="ARBA" id="ARBA00022475"/>
    </source>
</evidence>
<keyword evidence="8 9" id="KW-0472">Membrane</keyword>
<evidence type="ECO:0000259" key="10">
    <source>
        <dbReference type="PROSITE" id="PS50928"/>
    </source>
</evidence>
<keyword evidence="4" id="KW-1003">Cell membrane</keyword>
<sequence length="293" mass="32290">MSFSTVHSRQTAIKITIKVAIAVGAIFVLTITLLPYLWLVITSFKNYGEVFDVPPTLIPKAPTLDVYKGVFTGEQLGRHDPWPLFFANSLAIAGGAALLCTLIASFAGYGFARFTNLKGGTFLLILILVSQMFPGPSLLIPIYAMLRRLTLDNSRLGLLLLYTAFVLPFTTWMSVGTFRNIPRDLEDAARIDGCSRLQAFLRIVLPISKLGMATTALFAFLLSWSEYPFGLVLLKTQSKHTVAVGLGAFLREFDVFWNEMAAATVMMSLPLIIIFLFVQKFFVRGLTEGALSG</sequence>
<comment type="caution">
    <text evidence="11">The sequence shown here is derived from an EMBL/GenBank/DDBJ whole genome shotgun (WGS) entry which is preliminary data.</text>
</comment>
<dbReference type="PANTHER" id="PTHR32243">
    <property type="entry name" value="MALTOSE TRANSPORT SYSTEM PERMEASE-RELATED"/>
    <property type="match status" value="1"/>
</dbReference>
<dbReference type="CDD" id="cd06261">
    <property type="entry name" value="TM_PBP2"/>
    <property type="match status" value="1"/>
</dbReference>
<dbReference type="SUPFAM" id="SSF161098">
    <property type="entry name" value="MetI-like"/>
    <property type="match status" value="1"/>
</dbReference>
<feature type="transmembrane region" description="Helical" evidence="9">
    <location>
        <begin position="156"/>
        <end position="178"/>
    </location>
</feature>
<feature type="transmembrane region" description="Helical" evidence="9">
    <location>
        <begin position="20"/>
        <end position="41"/>
    </location>
</feature>
<accession>A0A523YLM4</accession>
<evidence type="ECO:0000256" key="3">
    <source>
        <dbReference type="ARBA" id="ARBA00022448"/>
    </source>
</evidence>
<keyword evidence="7 9" id="KW-1133">Transmembrane helix</keyword>
<organism evidence="11 12">
    <name type="scientific">Aerophobetes bacterium</name>
    <dbReference type="NCBI Taxonomy" id="2030807"/>
    <lineage>
        <taxon>Bacteria</taxon>
        <taxon>Candidatus Aerophobota</taxon>
    </lineage>
</organism>
<feature type="transmembrane region" description="Helical" evidence="9">
    <location>
        <begin position="260"/>
        <end position="278"/>
    </location>
</feature>
<dbReference type="Gene3D" id="1.10.3720.10">
    <property type="entry name" value="MetI-like"/>
    <property type="match status" value="1"/>
</dbReference>
<dbReference type="AlphaFoldDB" id="A0A523YLM4"/>
<feature type="domain" description="ABC transmembrane type-1" evidence="10">
    <location>
        <begin position="86"/>
        <end position="278"/>
    </location>
</feature>
<evidence type="ECO:0000256" key="6">
    <source>
        <dbReference type="ARBA" id="ARBA00022692"/>
    </source>
</evidence>
<dbReference type="InterPro" id="IPR000515">
    <property type="entry name" value="MetI-like"/>
</dbReference>
<feature type="transmembrane region" description="Helical" evidence="9">
    <location>
        <begin position="85"/>
        <end position="109"/>
    </location>
</feature>
<name>A0A523YLM4_UNCAE</name>
<evidence type="ECO:0000256" key="9">
    <source>
        <dbReference type="RuleBase" id="RU363032"/>
    </source>
</evidence>
<dbReference type="PANTHER" id="PTHR32243:SF50">
    <property type="entry name" value="MALTOSE_MALTODEXTRIN TRANSPORT SYSTEM PERMEASE PROTEIN MALG"/>
    <property type="match status" value="1"/>
</dbReference>
<dbReference type="Pfam" id="PF00528">
    <property type="entry name" value="BPD_transp_1"/>
    <property type="match status" value="1"/>
</dbReference>